<gene>
    <name evidence="1" type="ORF">WN51_11801</name>
</gene>
<dbReference type="AlphaFoldDB" id="A0A0M9A451"/>
<sequence>MVTRKPHNVIHTSNEQVVTLTYVHSRSQLAGLVERLRGLEKLLENYGNSCSWSLCALFVRSVETHNAQLQRTQMKHSVTRCAKNRLAGLDE</sequence>
<organism evidence="1 2">
    <name type="scientific">Melipona quadrifasciata</name>
    <dbReference type="NCBI Taxonomy" id="166423"/>
    <lineage>
        <taxon>Eukaryota</taxon>
        <taxon>Metazoa</taxon>
        <taxon>Ecdysozoa</taxon>
        <taxon>Arthropoda</taxon>
        <taxon>Hexapoda</taxon>
        <taxon>Insecta</taxon>
        <taxon>Pterygota</taxon>
        <taxon>Neoptera</taxon>
        <taxon>Endopterygota</taxon>
        <taxon>Hymenoptera</taxon>
        <taxon>Apocrita</taxon>
        <taxon>Aculeata</taxon>
        <taxon>Apoidea</taxon>
        <taxon>Anthophila</taxon>
        <taxon>Apidae</taxon>
        <taxon>Melipona</taxon>
    </lineage>
</organism>
<protein>
    <submittedName>
        <fullName evidence="1">Uncharacterized protein</fullName>
    </submittedName>
</protein>
<evidence type="ECO:0000313" key="1">
    <source>
        <dbReference type="EMBL" id="KOX76086.1"/>
    </source>
</evidence>
<reference evidence="1 2" key="1">
    <citation type="submission" date="2015-07" db="EMBL/GenBank/DDBJ databases">
        <title>The genome of Melipona quadrifasciata.</title>
        <authorList>
            <person name="Pan H."/>
            <person name="Kapheim K."/>
        </authorList>
    </citation>
    <scope>NUCLEOTIDE SEQUENCE [LARGE SCALE GENOMIC DNA]</scope>
    <source>
        <strain evidence="1">0111107301</strain>
        <tissue evidence="1">Whole body</tissue>
    </source>
</reference>
<accession>A0A0M9A451</accession>
<evidence type="ECO:0000313" key="2">
    <source>
        <dbReference type="Proteomes" id="UP000053105"/>
    </source>
</evidence>
<proteinExistence type="predicted"/>
<name>A0A0M9A451_9HYME</name>
<keyword evidence="2" id="KW-1185">Reference proteome</keyword>
<dbReference type="Proteomes" id="UP000053105">
    <property type="component" value="Unassembled WGS sequence"/>
</dbReference>
<dbReference type="EMBL" id="KQ435753">
    <property type="protein sequence ID" value="KOX76086.1"/>
    <property type="molecule type" value="Genomic_DNA"/>
</dbReference>